<proteinExistence type="predicted"/>
<organism evidence="4 5">
    <name type="scientific">Ectocarpus siliculosus</name>
    <name type="common">Brown alga</name>
    <name type="synonym">Conferva siliculosa</name>
    <dbReference type="NCBI Taxonomy" id="2880"/>
    <lineage>
        <taxon>Eukaryota</taxon>
        <taxon>Sar</taxon>
        <taxon>Stramenopiles</taxon>
        <taxon>Ochrophyta</taxon>
        <taxon>PX clade</taxon>
        <taxon>Phaeophyceae</taxon>
        <taxon>Ectocarpales</taxon>
        <taxon>Ectocarpaceae</taxon>
        <taxon>Ectocarpus</taxon>
    </lineage>
</organism>
<feature type="transmembrane region" description="Helical" evidence="1">
    <location>
        <begin position="247"/>
        <end position="269"/>
    </location>
</feature>
<dbReference type="eggNOG" id="KOG1441">
    <property type="taxonomic scope" value="Eukaryota"/>
</dbReference>
<feature type="transmembrane region" description="Helical" evidence="1">
    <location>
        <begin position="212"/>
        <end position="235"/>
    </location>
</feature>
<sequence length="325" mass="34394">MSSAKAAAFVALMFALGVALDRTSQSALEEFPLPWMVATLHFGAGLLWIFPAWTIGMRQTPRLSDTQKKRVAPLAFLHAAGHLCVLGAGSLAVTQVFQAAEPVVVSVMSLVVGSGGKQHLVAWLALVLATAGVLMTFREGITAGSVVTNSVAAFAALLSSARTALSDQVMVEEAVALKGQLCSMVFVSGTLFLIPFAVIMEGAQLSEQWDRASASIGSTALIVKLIQGGTLLYMWSECLFGLVEEAGAVAAAVAVAVRPVAVYAFFAVLVEHRLKIEMPATRVVQLQLFWARGGGGGAIPTIAWWLVLRLSWEGAGRRGDWREAV</sequence>
<feature type="transmembrane region" description="Helical" evidence="1">
    <location>
        <begin position="35"/>
        <end position="55"/>
    </location>
</feature>
<evidence type="ECO:0000313" key="5">
    <source>
        <dbReference type="Proteomes" id="UP000002630"/>
    </source>
</evidence>
<dbReference type="OrthoDB" id="10393528at2759"/>
<dbReference type="Pfam" id="PF03151">
    <property type="entry name" value="TPT"/>
    <property type="match status" value="1"/>
</dbReference>
<gene>
    <name evidence="4" type="ORF">Esi_0041_0158</name>
</gene>
<feature type="transmembrane region" description="Helical" evidence="1">
    <location>
        <begin position="289"/>
        <end position="307"/>
    </location>
</feature>
<dbReference type="InParanoid" id="D8LMY5"/>
<feature type="chain" id="PRO_5003117384" description="Sugar phosphate transporter domain-containing protein" evidence="2">
    <location>
        <begin position="20"/>
        <end position="325"/>
    </location>
</feature>
<evidence type="ECO:0000256" key="1">
    <source>
        <dbReference type="SAM" id="Phobius"/>
    </source>
</evidence>
<evidence type="ECO:0000313" key="4">
    <source>
        <dbReference type="EMBL" id="CBN74786.1"/>
    </source>
</evidence>
<protein>
    <recommendedName>
        <fullName evidence="3">Sugar phosphate transporter domain-containing protein</fullName>
    </recommendedName>
</protein>
<keyword evidence="1" id="KW-0812">Transmembrane</keyword>
<keyword evidence="1" id="KW-1133">Transmembrane helix</keyword>
<keyword evidence="1" id="KW-0472">Membrane</keyword>
<feature type="transmembrane region" description="Helical" evidence="1">
    <location>
        <begin position="177"/>
        <end position="200"/>
    </location>
</feature>
<reference evidence="4 5" key="1">
    <citation type="journal article" date="2010" name="Nature">
        <title>The Ectocarpus genome and the independent evolution of multicellularity in brown algae.</title>
        <authorList>
            <person name="Cock J.M."/>
            <person name="Sterck L."/>
            <person name="Rouze P."/>
            <person name="Scornet D."/>
            <person name="Allen A.E."/>
            <person name="Amoutzias G."/>
            <person name="Anthouard V."/>
            <person name="Artiguenave F."/>
            <person name="Aury J.M."/>
            <person name="Badger J.H."/>
            <person name="Beszteri B."/>
            <person name="Billiau K."/>
            <person name="Bonnet E."/>
            <person name="Bothwell J.H."/>
            <person name="Bowler C."/>
            <person name="Boyen C."/>
            <person name="Brownlee C."/>
            <person name="Carrano C.J."/>
            <person name="Charrier B."/>
            <person name="Cho G.Y."/>
            <person name="Coelho S.M."/>
            <person name="Collen J."/>
            <person name="Corre E."/>
            <person name="Da Silva C."/>
            <person name="Delage L."/>
            <person name="Delaroque N."/>
            <person name="Dittami S.M."/>
            <person name="Doulbeau S."/>
            <person name="Elias M."/>
            <person name="Farnham G."/>
            <person name="Gachon C.M."/>
            <person name="Gschloessl B."/>
            <person name="Heesch S."/>
            <person name="Jabbari K."/>
            <person name="Jubin C."/>
            <person name="Kawai H."/>
            <person name="Kimura K."/>
            <person name="Kloareg B."/>
            <person name="Kupper F.C."/>
            <person name="Lang D."/>
            <person name="Le Bail A."/>
            <person name="Leblanc C."/>
            <person name="Lerouge P."/>
            <person name="Lohr M."/>
            <person name="Lopez P.J."/>
            <person name="Martens C."/>
            <person name="Maumus F."/>
            <person name="Michel G."/>
            <person name="Miranda-Saavedra D."/>
            <person name="Morales J."/>
            <person name="Moreau H."/>
            <person name="Motomura T."/>
            <person name="Nagasato C."/>
            <person name="Napoli C.A."/>
            <person name="Nelson D.R."/>
            <person name="Nyvall-Collen P."/>
            <person name="Peters A.F."/>
            <person name="Pommier C."/>
            <person name="Potin P."/>
            <person name="Poulain J."/>
            <person name="Quesneville H."/>
            <person name="Read B."/>
            <person name="Rensing S.A."/>
            <person name="Ritter A."/>
            <person name="Rousvoal S."/>
            <person name="Samanta M."/>
            <person name="Samson G."/>
            <person name="Schroeder D.C."/>
            <person name="Segurens B."/>
            <person name="Strittmatter M."/>
            <person name="Tonon T."/>
            <person name="Tregear J.W."/>
            <person name="Valentin K."/>
            <person name="von Dassow P."/>
            <person name="Yamagishi T."/>
            <person name="Van de Peer Y."/>
            <person name="Wincker P."/>
        </authorList>
    </citation>
    <scope>NUCLEOTIDE SEQUENCE [LARGE SCALE GENOMIC DNA]</scope>
    <source>
        <strain evidence="5">Ec32 / CCAP1310/4</strain>
    </source>
</reference>
<dbReference type="EMBL" id="FN649740">
    <property type="protein sequence ID" value="CBN74786.1"/>
    <property type="molecule type" value="Genomic_DNA"/>
</dbReference>
<evidence type="ECO:0000256" key="2">
    <source>
        <dbReference type="SAM" id="SignalP"/>
    </source>
</evidence>
<feature type="transmembrane region" description="Helical" evidence="1">
    <location>
        <begin position="146"/>
        <end position="165"/>
    </location>
</feature>
<dbReference type="InterPro" id="IPR004853">
    <property type="entry name" value="Sugar_P_trans_dom"/>
</dbReference>
<accession>D8LMY5</accession>
<dbReference type="AlphaFoldDB" id="D8LMY5"/>
<name>D8LMY5_ECTSI</name>
<keyword evidence="2" id="KW-0732">Signal</keyword>
<feature type="signal peptide" evidence="2">
    <location>
        <begin position="1"/>
        <end position="19"/>
    </location>
</feature>
<keyword evidence="5" id="KW-1185">Reference proteome</keyword>
<feature type="domain" description="Sugar phosphate transporter" evidence="3">
    <location>
        <begin position="6"/>
        <end position="270"/>
    </location>
</feature>
<evidence type="ECO:0000259" key="3">
    <source>
        <dbReference type="Pfam" id="PF03151"/>
    </source>
</evidence>
<feature type="transmembrane region" description="Helical" evidence="1">
    <location>
        <begin position="120"/>
        <end position="137"/>
    </location>
</feature>
<feature type="transmembrane region" description="Helical" evidence="1">
    <location>
        <begin position="76"/>
        <end position="100"/>
    </location>
</feature>
<dbReference type="EMBL" id="FN648608">
    <property type="protein sequence ID" value="CBN74786.1"/>
    <property type="molecule type" value="Genomic_DNA"/>
</dbReference>
<dbReference type="Proteomes" id="UP000002630">
    <property type="component" value="Linkage Group LG15"/>
</dbReference>